<dbReference type="InterPro" id="IPR036770">
    <property type="entry name" value="Ankyrin_rpt-contain_sf"/>
</dbReference>
<dbReference type="Pfam" id="PF12796">
    <property type="entry name" value="Ank_2"/>
    <property type="match status" value="1"/>
</dbReference>
<keyword evidence="2 3" id="KW-0040">ANK repeat</keyword>
<organism evidence="5">
    <name type="scientific">Anopheles sinensis</name>
    <name type="common">Mosquito</name>
    <dbReference type="NCBI Taxonomy" id="74873"/>
    <lineage>
        <taxon>Eukaryota</taxon>
        <taxon>Metazoa</taxon>
        <taxon>Ecdysozoa</taxon>
        <taxon>Arthropoda</taxon>
        <taxon>Hexapoda</taxon>
        <taxon>Insecta</taxon>
        <taxon>Pterygota</taxon>
        <taxon>Neoptera</taxon>
        <taxon>Endopterygota</taxon>
        <taxon>Diptera</taxon>
        <taxon>Nematocera</taxon>
        <taxon>Culicoidea</taxon>
        <taxon>Culicidae</taxon>
        <taxon>Anophelinae</taxon>
        <taxon>Anopheles</taxon>
    </lineage>
</organism>
<protein>
    <submittedName>
        <fullName evidence="5">AGAP010934-PA-like protein</fullName>
    </submittedName>
</protein>
<evidence type="ECO:0000256" key="4">
    <source>
        <dbReference type="SAM" id="Coils"/>
    </source>
</evidence>
<dbReference type="Gene3D" id="1.25.40.20">
    <property type="entry name" value="Ankyrin repeat-containing domain"/>
    <property type="match status" value="3"/>
</dbReference>
<evidence type="ECO:0000256" key="2">
    <source>
        <dbReference type="ARBA" id="ARBA00023043"/>
    </source>
</evidence>
<dbReference type="InterPro" id="IPR002110">
    <property type="entry name" value="Ankyrin_rpt"/>
</dbReference>
<evidence type="ECO:0000256" key="3">
    <source>
        <dbReference type="PROSITE-ProRule" id="PRU00023"/>
    </source>
</evidence>
<dbReference type="EMBL" id="KE525054">
    <property type="protein sequence ID" value="KFB40932.1"/>
    <property type="molecule type" value="Genomic_DNA"/>
</dbReference>
<proteinExistence type="predicted"/>
<feature type="coiled-coil region" evidence="4">
    <location>
        <begin position="286"/>
        <end position="313"/>
    </location>
</feature>
<dbReference type="PANTHER" id="PTHR24198:SF165">
    <property type="entry name" value="ANKYRIN REPEAT-CONTAINING PROTEIN-RELATED"/>
    <property type="match status" value="1"/>
</dbReference>
<dbReference type="PANTHER" id="PTHR24198">
    <property type="entry name" value="ANKYRIN REPEAT AND PROTEIN KINASE DOMAIN-CONTAINING PROTEIN"/>
    <property type="match status" value="1"/>
</dbReference>
<evidence type="ECO:0000313" key="7">
    <source>
        <dbReference type="Proteomes" id="UP000030765"/>
    </source>
</evidence>
<dbReference type="SUPFAM" id="SSF48403">
    <property type="entry name" value="Ankyrin repeat"/>
    <property type="match status" value="2"/>
</dbReference>
<evidence type="ECO:0000313" key="6">
    <source>
        <dbReference type="EnsemblMetazoa" id="ASIC008467-PA"/>
    </source>
</evidence>
<sequence length="1799" mass="206285">MEGNLVETLFEAITVGDEQQVELCLKSATIATVLEFESVYGESPLHLCVKLGGVSHLGLVRRLLASGLVDFDQRDNEGQTVLEYAYQSGDQELTKQLIGVEIEGLDDATACYKMMKHDSLDLFKLFLSMKNMSEDETFKNIASAFAKLNVKNFVLSKELRLFAQWKLSDYAYRNLSGNWPGVKDPAEWKIHVDNIDDCWLLISAKYDTRLYDDVDDQLLHRLHVIHNYLYFLKHKQFLNHLPMHEIVFCVAMFISVFKSSAQSDEYRLLVNKRLVMDFVRMIHRQLKLAKKHLEIVEKELSTIMQEAQQLDSHTKNRLIEVMLEKLKATNFPNKDHWIAETTKKIYGAEGSNKDVLIKDLIKKIKSSDKMHLSKAVQAIDEENKRHLIDEICKRGLHVTHPQNVANRLIAGWKKGKTIDATVVETVGEESIDLRHLLRGKDRRIIRKIKTCYTKMKQIYSLHKALHYCKEINLDNELETNASLDSVTLVACTMRMIQVFGEAIKNTQNSPNLPGKAKSAVERMLSALFPLINISLRETISHSVSFKRILVDEACHRKVFETSKQNLRTVYISFLLLYVVALIEARQSFYGLMRRCGSYEALRSLLLYADDAVDMERQQLTFFETIKKYFYEAQTLFTALRGSFVGKSLEFVYLHKQMERKIAIVADLEKFFNESSNFTYVDVRRACFVGDDLAATQRLLDWKLTMRWANKFFSSIRSEWDKQLIHTYQLEWMDPRLLKFSPSVLAGVLKIIATAMDCAEQFDYLWHTRKLIQELGLTGSFDANATQELNQRLKPYYDNIFVVESKWRIVKTFCNSRNIELNERLVHELTNSDQEKLQALFDDRRKKLRTILEKHGMDTVENLANCMRNLPPSAEAGLEYLQLELCEMLVAVGYFGDNFQYLKHRMPMIQGRNYRNYLAHDSLSYNLLTDSWTEKIVINAYVIAYTELHLFGKREALKIEVTEMSYPKVQATHRWMEEQSQMIGAFQTEDLNQIVAAIKNGGEIRSVFCCSPNQKKAAPQFRNLNVLVDSCNVDPLMVQYLNTYFYGFAEVCGDPVHQLETALVMCNYQAAFDRTIGSGPARDTLIRNELFGWPELMLRVRKTDLFRHLVAAFNRQRILKALIEHGNERGVREILPFFEDFRDPTQLGPLRDALLYNLRSIAELLVPRTTGQHVAVELLLIIIHWNDMFPTVVLRSEMCSEKLQLLLKTAAQSRNYTASVFLLENELFKQHLPGAFSNSCIHAARMGETSLLQHLLEIHPATSQELAEIVHQAAVRKRWKCVSLLLDRDAPVDIEFPGKNSEESHTLFILVKFGLWRLIDRVRSVHCRMYGDNIKHPFSTAIGYGMMSGGMVRTLRRLGFDWLDSSMILHAAILRRDNAALANIWREIDVILQSNHLEIEDSRFAFAVKVFTTWQTIGFVEESTSLETSLICAIENKDKDMIKELLDRAKSMRHLEGIGILDSIVFKTSTSIVCFGKRDENRIGNVQKCCKDMIMRLKISAVLDMGWQEFMIDLGVPVQFYVLSANDEKIQPSPESADVNLRKSGSLLDSLNDFMTVSNELFAEASVIVANFKLSGGTSVYFCQVEDISCIYNILPAGAEIDLSATVNYRHLLGETPLHKCFPNDELATVKMLVEAGANPLLADRSGMAAIHVSLWNSKDYAVARYFVDVCQDRELRNEHGVSLVDLEDGNMKNRLIHIAVMTGRRDIVERLLQLKVDVSVINSIGFTPIQTALNVSLPNNIHMVKLLLDYDSSSINAIDSNGDTLLFRAIKYHSVEVLQEILRHDPDITLTRKDVRPFL</sequence>
<dbReference type="OrthoDB" id="539213at2759"/>
<keyword evidence="7" id="KW-1185">Reference proteome</keyword>
<dbReference type="PROSITE" id="PS50297">
    <property type="entry name" value="ANK_REP_REGION"/>
    <property type="match status" value="1"/>
</dbReference>
<evidence type="ECO:0000313" key="5">
    <source>
        <dbReference type="EMBL" id="KFB40932.1"/>
    </source>
</evidence>
<keyword evidence="1" id="KW-0677">Repeat</keyword>
<dbReference type="OMA" id="NAFVFAN"/>
<accession>A0A084VSI8</accession>
<dbReference type="Proteomes" id="UP000030765">
    <property type="component" value="Unassembled WGS sequence"/>
</dbReference>
<dbReference type="STRING" id="74873.A0A084VSI8"/>
<name>A0A084VSI8_ANOSI</name>
<dbReference type="EMBL" id="ATLV01016041">
    <property type="status" value="NOT_ANNOTATED_CDS"/>
    <property type="molecule type" value="Genomic_DNA"/>
</dbReference>
<dbReference type="VEuPathDB" id="VectorBase:ASIS005004"/>
<evidence type="ECO:0000256" key="1">
    <source>
        <dbReference type="ARBA" id="ARBA00022737"/>
    </source>
</evidence>
<gene>
    <name evidence="5" type="ORF">ZHAS_00008467</name>
</gene>
<dbReference type="VEuPathDB" id="VectorBase:ASIS000303"/>
<dbReference type="PROSITE" id="PS50088">
    <property type="entry name" value="ANK_REPEAT"/>
    <property type="match status" value="1"/>
</dbReference>
<dbReference type="SMART" id="SM00248">
    <property type="entry name" value="ANK"/>
    <property type="match status" value="10"/>
</dbReference>
<reference evidence="6" key="2">
    <citation type="submission" date="2020-05" db="UniProtKB">
        <authorList>
            <consortium name="EnsemblMetazoa"/>
        </authorList>
    </citation>
    <scope>IDENTIFICATION</scope>
</reference>
<feature type="repeat" description="ANK" evidence="3">
    <location>
        <begin position="1612"/>
        <end position="1644"/>
    </location>
</feature>
<dbReference type="VEuPathDB" id="VectorBase:ASIC008467"/>
<dbReference type="GO" id="GO:0005737">
    <property type="term" value="C:cytoplasm"/>
    <property type="evidence" value="ECO:0007669"/>
    <property type="project" value="TreeGrafter"/>
</dbReference>
<dbReference type="EnsemblMetazoa" id="ASIC008467-RA">
    <property type="protein sequence ID" value="ASIC008467-PA"/>
    <property type="gene ID" value="ASIC008467"/>
</dbReference>
<keyword evidence="4" id="KW-0175">Coiled coil</keyword>
<reference evidence="5 7" key="1">
    <citation type="journal article" date="2014" name="BMC Genomics">
        <title>Genome sequence of Anopheles sinensis provides insight into genetics basis of mosquito competence for malaria parasites.</title>
        <authorList>
            <person name="Zhou D."/>
            <person name="Zhang D."/>
            <person name="Ding G."/>
            <person name="Shi L."/>
            <person name="Hou Q."/>
            <person name="Ye Y."/>
            <person name="Xu Y."/>
            <person name="Zhou H."/>
            <person name="Xiong C."/>
            <person name="Li S."/>
            <person name="Yu J."/>
            <person name="Hong S."/>
            <person name="Yu X."/>
            <person name="Zou P."/>
            <person name="Chen C."/>
            <person name="Chang X."/>
            <person name="Wang W."/>
            <person name="Lv Y."/>
            <person name="Sun Y."/>
            <person name="Ma L."/>
            <person name="Shen B."/>
            <person name="Zhu C."/>
        </authorList>
    </citation>
    <scope>NUCLEOTIDE SEQUENCE [LARGE SCALE GENOMIC DNA]</scope>
</reference>